<evidence type="ECO:0000313" key="3">
    <source>
        <dbReference type="EMBL" id="AMM40585.1"/>
    </source>
</evidence>
<evidence type="ECO:0000259" key="2">
    <source>
        <dbReference type="Pfam" id="PF00534"/>
    </source>
</evidence>
<accession>A0A7U4THU2</accession>
<keyword evidence="1" id="KW-0472">Membrane</keyword>
<dbReference type="KEGG" id="daw:HS1_000781"/>
<dbReference type="GO" id="GO:0016757">
    <property type="term" value="F:glycosyltransferase activity"/>
    <property type="evidence" value="ECO:0007669"/>
    <property type="project" value="InterPro"/>
</dbReference>
<evidence type="ECO:0000256" key="1">
    <source>
        <dbReference type="SAM" id="Phobius"/>
    </source>
</evidence>
<keyword evidence="1" id="KW-0812">Transmembrane</keyword>
<keyword evidence="3" id="KW-0808">Transferase</keyword>
<dbReference type="CDD" id="cd03801">
    <property type="entry name" value="GT4_PimA-like"/>
    <property type="match status" value="1"/>
</dbReference>
<dbReference type="EMBL" id="CP013015">
    <property type="protein sequence ID" value="AMM40585.1"/>
    <property type="molecule type" value="Genomic_DNA"/>
</dbReference>
<protein>
    <submittedName>
        <fullName evidence="3">Hexosyltransferase</fullName>
    </submittedName>
</protein>
<dbReference type="AlphaFoldDB" id="A0A7U4THU2"/>
<dbReference type="Gene3D" id="3.40.50.2000">
    <property type="entry name" value="Glycogen Phosphorylase B"/>
    <property type="match status" value="2"/>
</dbReference>
<organism evidence="3 4">
    <name type="scientific">Desulfofervidus auxilii</name>
    <dbReference type="NCBI Taxonomy" id="1621989"/>
    <lineage>
        <taxon>Bacteria</taxon>
        <taxon>Pseudomonadati</taxon>
        <taxon>Thermodesulfobacteriota</taxon>
        <taxon>Candidatus Desulfofervidia</taxon>
        <taxon>Candidatus Desulfofervidales</taxon>
        <taxon>Candidatus Desulfofervidaceae</taxon>
        <taxon>Candidatus Desulfofervidus</taxon>
    </lineage>
</organism>
<sequence>MKYSDYINWKTNKPRVVFIVKYFYPTKRISGILSFLYVLCDFLSKDLDIVVISAKTSKDEKRLYNHNGYKIIKINKLLYPIESALLTKKINPDLIFYFSGIARPILASFYFGLSRFILGKNKKILYCQCTHFFKKPNIITSWFFNSFDELIGTHPNIVKALQEVTNKPVSFIPPAIDANKLNEVKCKKVRNTYIGFFGHFHKGKGVDLLIKTFLKLPYENVKLILGGKDNKFLKSLKPLLNKNNRIKIYNYMDDIYSLINLCDFIVLPYRTSAYVLGISQTLLEAMYLGKPVIGSKTPCLDIIKSEYNGLIFRNENDLLSKMITLIQDHELLNMLSINAHKTISEDYTISLIGKKFLKLIYKKVTKNG</sequence>
<reference evidence="3 4" key="1">
    <citation type="submission" date="2015-10" db="EMBL/GenBank/DDBJ databases">
        <title>Candidatus Desulfofervidus auxilii, a hydrogenotrophic sulfate-reducing bacterium involved in the thermophilic anaerobic oxidation of methane.</title>
        <authorList>
            <person name="Krukenberg V."/>
            <person name="Richter M."/>
            <person name="Wegener G."/>
        </authorList>
    </citation>
    <scope>NUCLEOTIDE SEQUENCE [LARGE SCALE GENOMIC DNA]</scope>
    <source>
        <strain evidence="3 4">HS1</strain>
    </source>
</reference>
<keyword evidence="1" id="KW-1133">Transmembrane helix</keyword>
<name>A0A7U4THU2_DESA2</name>
<feature type="transmembrane region" description="Helical" evidence="1">
    <location>
        <begin position="94"/>
        <end position="113"/>
    </location>
</feature>
<dbReference type="Proteomes" id="UP000070560">
    <property type="component" value="Chromosome"/>
</dbReference>
<dbReference type="Pfam" id="PF00534">
    <property type="entry name" value="Glycos_transf_1"/>
    <property type="match status" value="1"/>
</dbReference>
<proteinExistence type="predicted"/>
<dbReference type="RefSeq" id="WP_066061207.1">
    <property type="nucleotide sequence ID" value="NZ_CP013015.1"/>
</dbReference>
<evidence type="ECO:0000313" key="4">
    <source>
        <dbReference type="Proteomes" id="UP000070560"/>
    </source>
</evidence>
<dbReference type="OrthoDB" id="9775208at2"/>
<gene>
    <name evidence="3" type="ORF">HS1_000781</name>
</gene>
<dbReference type="InterPro" id="IPR001296">
    <property type="entry name" value="Glyco_trans_1"/>
</dbReference>
<keyword evidence="4" id="KW-1185">Reference proteome</keyword>
<dbReference type="PANTHER" id="PTHR12526:SF634">
    <property type="entry name" value="BLL3361 PROTEIN"/>
    <property type="match status" value="1"/>
</dbReference>
<feature type="domain" description="Glycosyl transferase family 1" evidence="2">
    <location>
        <begin position="187"/>
        <end position="341"/>
    </location>
</feature>
<dbReference type="PANTHER" id="PTHR12526">
    <property type="entry name" value="GLYCOSYLTRANSFERASE"/>
    <property type="match status" value="1"/>
</dbReference>
<dbReference type="SUPFAM" id="SSF53756">
    <property type="entry name" value="UDP-Glycosyltransferase/glycogen phosphorylase"/>
    <property type="match status" value="1"/>
</dbReference>